<evidence type="ECO:0000313" key="4">
    <source>
        <dbReference type="Proteomes" id="UP000266841"/>
    </source>
</evidence>
<proteinExistence type="predicted"/>
<keyword evidence="4" id="KW-1185">Reference proteome</keyword>
<evidence type="ECO:0000256" key="1">
    <source>
        <dbReference type="SAM" id="Coils"/>
    </source>
</evidence>
<comment type="caution">
    <text evidence="3">The sequence shown here is derived from an EMBL/GenBank/DDBJ whole genome shotgun (WGS) entry which is preliminary data.</text>
</comment>
<evidence type="ECO:0008006" key="5">
    <source>
        <dbReference type="Google" id="ProtNLM"/>
    </source>
</evidence>
<name>K0R2W1_THAOC</name>
<feature type="compositionally biased region" description="Basic and acidic residues" evidence="2">
    <location>
        <begin position="123"/>
        <end position="140"/>
    </location>
</feature>
<reference evidence="3 4" key="1">
    <citation type="journal article" date="2012" name="Genome Biol.">
        <title>Genome and low-iron response of an oceanic diatom adapted to chronic iron limitation.</title>
        <authorList>
            <person name="Lommer M."/>
            <person name="Specht M."/>
            <person name="Roy A.S."/>
            <person name="Kraemer L."/>
            <person name="Andreson R."/>
            <person name="Gutowska M.A."/>
            <person name="Wolf J."/>
            <person name="Bergner S.V."/>
            <person name="Schilhabel M.B."/>
            <person name="Klostermeier U.C."/>
            <person name="Beiko R.G."/>
            <person name="Rosenstiel P."/>
            <person name="Hippler M."/>
            <person name="Laroche J."/>
        </authorList>
    </citation>
    <scope>NUCLEOTIDE SEQUENCE [LARGE SCALE GENOMIC DNA]</scope>
    <source>
        <strain evidence="3 4">CCMP1005</strain>
    </source>
</reference>
<sequence length="256" mass="28393">MTLSGGIGELEAARSAVSMARNCEATSAANLKDSEEQLSAAQQRVVNARAQCQCAKQQREKAEEYLKGIESKWKVIDVDVGDSDDEQEEKNRASKRARRAARSQTAPAAREIRGQRVSMDASENDRESESPQDSRMKDSDHEKLLLVYPFKVDETVLAEASRGLSELGGETLGVHETNNDPDQSQNVLVPSAEEAEGTNIVIREKDRKLLAGEVLNDTLVDFWMRWISRGENPQNSSVHFFPAQFYRVLEVGGPEA</sequence>
<dbReference type="Gene3D" id="3.40.395.10">
    <property type="entry name" value="Adenoviral Proteinase, Chain A"/>
    <property type="match status" value="1"/>
</dbReference>
<dbReference type="EMBL" id="AGNL01047695">
    <property type="protein sequence ID" value="EJK46535.1"/>
    <property type="molecule type" value="Genomic_DNA"/>
</dbReference>
<evidence type="ECO:0000256" key="2">
    <source>
        <dbReference type="SAM" id="MobiDB-lite"/>
    </source>
</evidence>
<feature type="region of interest" description="Disordered" evidence="2">
    <location>
        <begin position="81"/>
        <end position="140"/>
    </location>
</feature>
<keyword evidence="1" id="KW-0175">Coiled coil</keyword>
<evidence type="ECO:0000313" key="3">
    <source>
        <dbReference type="EMBL" id="EJK46535.1"/>
    </source>
</evidence>
<dbReference type="AlphaFoldDB" id="K0R2W1"/>
<gene>
    <name evidence="3" type="ORF">THAOC_34793</name>
</gene>
<organism evidence="3 4">
    <name type="scientific">Thalassiosira oceanica</name>
    <name type="common">Marine diatom</name>
    <dbReference type="NCBI Taxonomy" id="159749"/>
    <lineage>
        <taxon>Eukaryota</taxon>
        <taxon>Sar</taxon>
        <taxon>Stramenopiles</taxon>
        <taxon>Ochrophyta</taxon>
        <taxon>Bacillariophyta</taxon>
        <taxon>Coscinodiscophyceae</taxon>
        <taxon>Thalassiosirophycidae</taxon>
        <taxon>Thalassiosirales</taxon>
        <taxon>Thalassiosiraceae</taxon>
        <taxon>Thalassiosira</taxon>
    </lineage>
</organism>
<dbReference type="Proteomes" id="UP000266841">
    <property type="component" value="Unassembled WGS sequence"/>
</dbReference>
<feature type="coiled-coil region" evidence="1">
    <location>
        <begin position="31"/>
        <end position="72"/>
    </location>
</feature>
<protein>
    <recommendedName>
        <fullName evidence="5">Ubiquitin-like protease family profile domain-containing protein</fullName>
    </recommendedName>
</protein>
<accession>K0R2W1</accession>